<evidence type="ECO:0000313" key="3">
    <source>
        <dbReference type="Proteomes" id="UP001611580"/>
    </source>
</evidence>
<feature type="transmembrane region" description="Helical" evidence="1">
    <location>
        <begin position="58"/>
        <end position="79"/>
    </location>
</feature>
<feature type="transmembrane region" description="Helical" evidence="1">
    <location>
        <begin position="100"/>
        <end position="122"/>
    </location>
</feature>
<dbReference type="EMBL" id="JBIRYI010000027">
    <property type="protein sequence ID" value="MFI2490476.1"/>
    <property type="molecule type" value="Genomic_DNA"/>
</dbReference>
<reference evidence="2 3" key="1">
    <citation type="submission" date="2024-10" db="EMBL/GenBank/DDBJ databases">
        <title>The Natural Products Discovery Center: Release of the First 8490 Sequenced Strains for Exploring Actinobacteria Biosynthetic Diversity.</title>
        <authorList>
            <person name="Kalkreuter E."/>
            <person name="Kautsar S.A."/>
            <person name="Yang D."/>
            <person name="Bader C.D."/>
            <person name="Teijaro C.N."/>
            <person name="Fluegel L."/>
            <person name="Davis C.M."/>
            <person name="Simpson J.R."/>
            <person name="Lauterbach L."/>
            <person name="Steele A.D."/>
            <person name="Gui C."/>
            <person name="Meng S."/>
            <person name="Li G."/>
            <person name="Viehrig K."/>
            <person name="Ye F."/>
            <person name="Su P."/>
            <person name="Kiefer A.F."/>
            <person name="Nichols A."/>
            <person name="Cepeda A.J."/>
            <person name="Yan W."/>
            <person name="Fan B."/>
            <person name="Jiang Y."/>
            <person name="Adhikari A."/>
            <person name="Zheng C.-J."/>
            <person name="Schuster L."/>
            <person name="Cowan T.M."/>
            <person name="Smanski M.J."/>
            <person name="Chevrette M.G."/>
            <person name="De Carvalho L.P.S."/>
            <person name="Shen B."/>
        </authorList>
    </citation>
    <scope>NUCLEOTIDE SEQUENCE [LARGE SCALE GENOMIC DNA]</scope>
    <source>
        <strain evidence="2 3">NPDC019481</strain>
    </source>
</reference>
<keyword evidence="1" id="KW-0812">Transmembrane</keyword>
<protein>
    <recommendedName>
        <fullName evidence="4">ABC-2 type transport system permease protein</fullName>
    </recommendedName>
</protein>
<feature type="transmembrane region" description="Helical" evidence="1">
    <location>
        <begin position="171"/>
        <end position="192"/>
    </location>
</feature>
<proteinExistence type="predicted"/>
<feature type="transmembrane region" description="Helical" evidence="1">
    <location>
        <begin position="142"/>
        <end position="164"/>
    </location>
</feature>
<evidence type="ECO:0008006" key="4">
    <source>
        <dbReference type="Google" id="ProtNLM"/>
    </source>
</evidence>
<comment type="caution">
    <text evidence="2">The sequence shown here is derived from an EMBL/GenBank/DDBJ whole genome shotgun (WGS) entry which is preliminary data.</text>
</comment>
<keyword evidence="3" id="KW-1185">Reference proteome</keyword>
<accession>A0ABW7XT53</accession>
<feature type="transmembrane region" description="Helical" evidence="1">
    <location>
        <begin position="20"/>
        <end position="38"/>
    </location>
</feature>
<dbReference type="RefSeq" id="WP_397408359.1">
    <property type="nucleotide sequence ID" value="NZ_JBIRYI010000027.1"/>
</dbReference>
<feature type="transmembrane region" description="Helical" evidence="1">
    <location>
        <begin position="226"/>
        <end position="248"/>
    </location>
</feature>
<keyword evidence="1" id="KW-0472">Membrane</keyword>
<keyword evidence="1" id="KW-1133">Transmembrane helix</keyword>
<organism evidence="2 3">
    <name type="scientific">Promicromonospora kroppenstedtii</name>
    <dbReference type="NCBI Taxonomy" id="440482"/>
    <lineage>
        <taxon>Bacteria</taxon>
        <taxon>Bacillati</taxon>
        <taxon>Actinomycetota</taxon>
        <taxon>Actinomycetes</taxon>
        <taxon>Micrococcales</taxon>
        <taxon>Promicromonosporaceae</taxon>
        <taxon>Promicromonospora</taxon>
    </lineage>
</organism>
<evidence type="ECO:0000256" key="1">
    <source>
        <dbReference type="SAM" id="Phobius"/>
    </source>
</evidence>
<gene>
    <name evidence="2" type="ORF">ACH47X_26430</name>
</gene>
<dbReference type="Proteomes" id="UP001611580">
    <property type="component" value="Unassembled WGS sequence"/>
</dbReference>
<sequence>MMGLLWAELRRFAARPAIRWIAVAMLAHVVLAVAVTAVEPEASTLAAMLEQGQISFYAMTSIFLAYVAGVLLVTGVAASGGTRAVLTVEPRRGRVYWTKLAAAGLAVVPGIAVAWAVLAFGMYWTQQRAGVLGGTPSDLAEALVWCGVRVLALAVCAAVSGAALGLLVRRWWVAVGLAVAWFLVEEQVVLGVPSGVGSWLPFSNADAWVRGTRTVPSGDGLLADPLLHSGLLLLGIAVVLALLGSVVFRHRDVR</sequence>
<evidence type="ECO:0000313" key="2">
    <source>
        <dbReference type="EMBL" id="MFI2490476.1"/>
    </source>
</evidence>
<name>A0ABW7XT53_9MICO</name>